<evidence type="ECO:0008006" key="5">
    <source>
        <dbReference type="Google" id="ProtNLM"/>
    </source>
</evidence>
<proteinExistence type="predicted"/>
<protein>
    <recommendedName>
        <fullName evidence="5">Anti-sigma factor</fullName>
    </recommendedName>
</protein>
<comment type="caution">
    <text evidence="3">The sequence shown here is derived from an EMBL/GenBank/DDBJ whole genome shotgun (WGS) entry which is preliminary data.</text>
</comment>
<gene>
    <name evidence="3" type="ORF">ACFOUT_13140</name>
</gene>
<keyword evidence="2" id="KW-1133">Transmembrane helix</keyword>
<name>A0ABV8JPM3_9FLAO</name>
<dbReference type="EMBL" id="JBHSAW010000010">
    <property type="protein sequence ID" value="MFC4096827.1"/>
    <property type="molecule type" value="Genomic_DNA"/>
</dbReference>
<keyword evidence="2" id="KW-0472">Membrane</keyword>
<keyword evidence="2" id="KW-0812">Transmembrane</keyword>
<dbReference type="RefSeq" id="WP_192461567.1">
    <property type="nucleotide sequence ID" value="NZ_JACYFJ010000002.1"/>
</dbReference>
<keyword evidence="1" id="KW-0175">Coiled coil</keyword>
<evidence type="ECO:0000313" key="3">
    <source>
        <dbReference type="EMBL" id="MFC4096827.1"/>
    </source>
</evidence>
<dbReference type="Proteomes" id="UP001595814">
    <property type="component" value="Unassembled WGS sequence"/>
</dbReference>
<feature type="transmembrane region" description="Helical" evidence="2">
    <location>
        <begin position="48"/>
        <end position="70"/>
    </location>
</feature>
<accession>A0ABV8JPM3</accession>
<evidence type="ECO:0000256" key="1">
    <source>
        <dbReference type="SAM" id="Coils"/>
    </source>
</evidence>
<evidence type="ECO:0000313" key="4">
    <source>
        <dbReference type="Proteomes" id="UP001595814"/>
    </source>
</evidence>
<keyword evidence="4" id="KW-1185">Reference proteome</keyword>
<organism evidence="3 4">
    <name type="scientific">Euzebyella saccharophila</name>
    <dbReference type="NCBI Taxonomy" id="679664"/>
    <lineage>
        <taxon>Bacteria</taxon>
        <taxon>Pseudomonadati</taxon>
        <taxon>Bacteroidota</taxon>
        <taxon>Flavobacteriia</taxon>
        <taxon>Flavobacteriales</taxon>
        <taxon>Flavobacteriaceae</taxon>
        <taxon>Euzebyella</taxon>
    </lineage>
</organism>
<feature type="coiled-coil region" evidence="1">
    <location>
        <begin position="114"/>
        <end position="169"/>
    </location>
</feature>
<reference evidence="4" key="1">
    <citation type="journal article" date="2019" name="Int. J. Syst. Evol. Microbiol.">
        <title>The Global Catalogue of Microorganisms (GCM) 10K type strain sequencing project: providing services to taxonomists for standard genome sequencing and annotation.</title>
        <authorList>
            <consortium name="The Broad Institute Genomics Platform"/>
            <consortium name="The Broad Institute Genome Sequencing Center for Infectious Disease"/>
            <person name="Wu L."/>
            <person name="Ma J."/>
        </authorList>
    </citation>
    <scope>NUCLEOTIDE SEQUENCE [LARGE SCALE GENOMIC DNA]</scope>
    <source>
        <strain evidence="4">CECT 7477</strain>
    </source>
</reference>
<evidence type="ECO:0000256" key="2">
    <source>
        <dbReference type="SAM" id="Phobius"/>
    </source>
</evidence>
<sequence length="180" mass="21032">MDSFEKNIKERRKEFDVHVADRSKIWANIESRLPDSKPKVIPLWRKSIFKVAASICILLGAGALLGISFMKGTSSESAMYASKELQDIDRHYQGLVSYQVQLIEKNGQLTDREKQEFLSFMDELDQEYNELRKEMQHNLDNQLILEAIVANYKKRIELIENLLKQLNDTKIKEEEYGYTL</sequence>